<feature type="signal peptide" evidence="1">
    <location>
        <begin position="1"/>
        <end position="25"/>
    </location>
</feature>
<comment type="caution">
    <text evidence="2">The sequence shown here is derived from an EMBL/GenBank/DDBJ whole genome shotgun (WGS) entry which is preliminary data.</text>
</comment>
<dbReference type="EMBL" id="MJIH01000001">
    <property type="protein sequence ID" value="OLR64785.1"/>
    <property type="molecule type" value="Genomic_DNA"/>
</dbReference>
<accession>A0A1U7LZE2</accession>
<name>A0A1U7LZE2_9FIRM</name>
<dbReference type="PANTHER" id="PTHR43649:SF12">
    <property type="entry name" value="DIACETYLCHITOBIOSE BINDING PROTEIN DASA"/>
    <property type="match status" value="1"/>
</dbReference>
<dbReference type="CDD" id="cd14748">
    <property type="entry name" value="PBP2_UgpB"/>
    <property type="match status" value="1"/>
</dbReference>
<feature type="chain" id="PRO_5038390295" evidence="1">
    <location>
        <begin position="26"/>
        <end position="434"/>
    </location>
</feature>
<organism evidence="2 3">
    <name type="scientific">Peptoniphilus porci</name>
    <dbReference type="NCBI Taxonomy" id="2652280"/>
    <lineage>
        <taxon>Bacteria</taxon>
        <taxon>Bacillati</taxon>
        <taxon>Bacillota</taxon>
        <taxon>Tissierellia</taxon>
        <taxon>Tissierellales</taxon>
        <taxon>Peptoniphilaceae</taxon>
        <taxon>Peptoniphilus</taxon>
    </lineage>
</organism>
<dbReference type="eggNOG" id="COG1653">
    <property type="taxonomic scope" value="Bacteria"/>
</dbReference>
<keyword evidence="1" id="KW-0732">Signal</keyword>
<gene>
    <name evidence="2" type="ORF">BIV18_04245</name>
</gene>
<evidence type="ECO:0000313" key="3">
    <source>
        <dbReference type="Proteomes" id="UP000187166"/>
    </source>
</evidence>
<dbReference type="PANTHER" id="PTHR43649">
    <property type="entry name" value="ARABINOSE-BINDING PROTEIN-RELATED"/>
    <property type="match status" value="1"/>
</dbReference>
<evidence type="ECO:0000313" key="2">
    <source>
        <dbReference type="EMBL" id="OLR64785.1"/>
    </source>
</evidence>
<dbReference type="AlphaFoldDB" id="A0A1U7LZE2"/>
<dbReference type="Gene3D" id="3.40.190.10">
    <property type="entry name" value="Periplasmic binding protein-like II"/>
    <property type="match status" value="1"/>
</dbReference>
<evidence type="ECO:0000256" key="1">
    <source>
        <dbReference type="SAM" id="SignalP"/>
    </source>
</evidence>
<sequence length="434" mass="48556">MKKTFKTVLIMLCALILFTGCSSSAKNAMKTEEKTEESKGKTEIQFWYGLGSVAGETMEEIIKEFNESQDKVKVVGVQQADYDETFQKVQAAIAANEPPAVYIGSNIELRVKDGMLADLTKYMDDRTPIDDYLDVFMKPAMIDGKVYGFPAYGTTQVIYYRKDLLEKAGMDPKEVYSTWENTFKASKEIQDKKIAKWGHLVMYNHENLRDIALSNGGKILSDDGKKVLINSKEWVDSWNFIRQQIFENKTTKIESGGQGWEYWYRTIDNVMNGEAMSYTGSSGDKGDLDFTKIASLPQPGLNGNPARPVAGAHSLLVPEAASEEQKKAAYEWIAYFTSPEVSAKWSEKIGYIPVRKSAKDVDEYKKFIEENPYARVPYEQAMHASPAFIDPTDGKITDALSIAADKVELQNVDAKTALDEAAKTAQAALDEINK</sequence>
<dbReference type="InterPro" id="IPR050490">
    <property type="entry name" value="Bact_solute-bd_prot1"/>
</dbReference>
<dbReference type="PROSITE" id="PS51257">
    <property type="entry name" value="PROKAR_LIPOPROTEIN"/>
    <property type="match status" value="1"/>
</dbReference>
<dbReference type="SUPFAM" id="SSF53850">
    <property type="entry name" value="Periplasmic binding protein-like II"/>
    <property type="match status" value="1"/>
</dbReference>
<dbReference type="InterPro" id="IPR006059">
    <property type="entry name" value="SBP"/>
</dbReference>
<dbReference type="STRING" id="1465756.BIV18_04245"/>
<keyword evidence="3" id="KW-1185">Reference proteome</keyword>
<protein>
    <submittedName>
        <fullName evidence="2">ABC transporter substrate-binding protein</fullName>
    </submittedName>
</protein>
<reference evidence="2 3" key="1">
    <citation type="journal article" date="2016" name="Appl. Environ. Microbiol.">
        <title>Function and Phylogeny of Bacterial Butyryl Coenzyme A:Acetate Transferases and Their Diversity in the Proximal Colon of Swine.</title>
        <authorList>
            <person name="Trachsel J."/>
            <person name="Bayles D.O."/>
            <person name="Looft T."/>
            <person name="Levine U.Y."/>
            <person name="Allen H.K."/>
        </authorList>
    </citation>
    <scope>NUCLEOTIDE SEQUENCE [LARGE SCALE GENOMIC DNA]</scope>
    <source>
        <strain evidence="2 3">35-6-1</strain>
    </source>
</reference>
<dbReference type="Proteomes" id="UP000187166">
    <property type="component" value="Unassembled WGS sequence"/>
</dbReference>
<dbReference type="Pfam" id="PF13416">
    <property type="entry name" value="SBP_bac_8"/>
    <property type="match status" value="1"/>
</dbReference>
<proteinExistence type="predicted"/>